<name>A0A2Z4JT14_9BURK</name>
<dbReference type="GO" id="GO:0009360">
    <property type="term" value="C:DNA polymerase III complex"/>
    <property type="evidence" value="ECO:0007669"/>
    <property type="project" value="InterPro"/>
</dbReference>
<keyword evidence="4 11" id="KW-0235">DNA replication</keyword>
<dbReference type="GeneID" id="66832016"/>
<dbReference type="InterPro" id="IPR008921">
    <property type="entry name" value="DNA_pol3_clamp-load_cplx_C"/>
</dbReference>
<accession>A0A2Z4JT14</accession>
<dbReference type="EC" id="2.7.7.7" evidence="11"/>
<keyword evidence="8 11" id="KW-0067">ATP-binding</keyword>
<evidence type="ECO:0000256" key="12">
    <source>
        <dbReference type="SAM" id="MobiDB-lite"/>
    </source>
</evidence>
<dbReference type="SMART" id="SM00382">
    <property type="entry name" value="AAA"/>
    <property type="match status" value="1"/>
</dbReference>
<dbReference type="Pfam" id="PF13177">
    <property type="entry name" value="DNA_pol3_delta2"/>
    <property type="match status" value="1"/>
</dbReference>
<keyword evidence="7" id="KW-0862">Zinc</keyword>
<dbReference type="Gene3D" id="3.30.300.150">
    <property type="entry name" value="DNA polymerase III, tau subunit, domain V"/>
    <property type="match status" value="1"/>
</dbReference>
<evidence type="ECO:0000256" key="8">
    <source>
        <dbReference type="ARBA" id="ARBA00022840"/>
    </source>
</evidence>
<dbReference type="CDD" id="cd00009">
    <property type="entry name" value="AAA"/>
    <property type="match status" value="1"/>
</dbReference>
<evidence type="ECO:0000313" key="14">
    <source>
        <dbReference type="EMBL" id="AWW49906.1"/>
    </source>
</evidence>
<comment type="function">
    <text evidence="11">DNA polymerase III is a complex, multichain enzyme responsible for most of the replicative synthesis in bacteria. This DNA polymerase also exhibits 3' to 5' exonuclease activity.</text>
</comment>
<dbReference type="SUPFAM" id="SSF48019">
    <property type="entry name" value="post-AAA+ oligomerization domain-like"/>
    <property type="match status" value="1"/>
</dbReference>
<evidence type="ECO:0000256" key="2">
    <source>
        <dbReference type="ARBA" id="ARBA00022679"/>
    </source>
</evidence>
<evidence type="ECO:0000256" key="3">
    <source>
        <dbReference type="ARBA" id="ARBA00022695"/>
    </source>
</evidence>
<keyword evidence="9 11" id="KW-0239">DNA-directed DNA polymerase</keyword>
<dbReference type="EMBL" id="CP030085">
    <property type="protein sequence ID" value="AWW49906.1"/>
    <property type="molecule type" value="Genomic_DNA"/>
</dbReference>
<dbReference type="FunFam" id="1.20.272.10:FF:000003">
    <property type="entry name" value="DNA polymerase III subunit gamma/tau"/>
    <property type="match status" value="1"/>
</dbReference>
<keyword evidence="5" id="KW-0479">Metal-binding</keyword>
<keyword evidence="2 11" id="KW-0808">Transferase</keyword>
<dbReference type="InterPro" id="IPR050238">
    <property type="entry name" value="DNA_Rep/Repair_Clamp_Loader"/>
</dbReference>
<comment type="subunit">
    <text evidence="11">DNA polymerase III contains a core (composed of alpha, epsilon and theta chains) that associates with a tau subunit. This core dimerizes to form the POLIII' complex. PolIII' associates with the gamma complex (composed of gamma, delta, delta', psi and chi chains) and with the beta chain to form the complete DNA polymerase III complex.</text>
</comment>
<feature type="domain" description="AAA+ ATPase" evidence="13">
    <location>
        <begin position="37"/>
        <end position="184"/>
    </location>
</feature>
<dbReference type="InterPro" id="IPR012763">
    <property type="entry name" value="DNA_pol_III_sug/sutau_N"/>
</dbReference>
<dbReference type="GO" id="GO:0003677">
    <property type="term" value="F:DNA binding"/>
    <property type="evidence" value="ECO:0007669"/>
    <property type="project" value="InterPro"/>
</dbReference>
<dbReference type="Pfam" id="PF12170">
    <property type="entry name" value="DNA_pol3_tau_5"/>
    <property type="match status" value="1"/>
</dbReference>
<dbReference type="RefSeq" id="WP_112209129.1">
    <property type="nucleotide sequence ID" value="NZ_CBCSBS010000001.1"/>
</dbReference>
<evidence type="ECO:0000313" key="15">
    <source>
        <dbReference type="Proteomes" id="UP000248592"/>
    </source>
</evidence>
<dbReference type="InterPro" id="IPR021029">
    <property type="entry name" value="DNA_pol_III_tau_dom-5"/>
</dbReference>
<dbReference type="GO" id="GO:0046872">
    <property type="term" value="F:metal ion binding"/>
    <property type="evidence" value="ECO:0007669"/>
    <property type="project" value="UniProtKB-KW"/>
</dbReference>
<proteinExistence type="inferred from homology"/>
<evidence type="ECO:0000256" key="1">
    <source>
        <dbReference type="ARBA" id="ARBA00006360"/>
    </source>
</evidence>
<evidence type="ECO:0000256" key="7">
    <source>
        <dbReference type="ARBA" id="ARBA00022833"/>
    </source>
</evidence>
<evidence type="ECO:0000256" key="6">
    <source>
        <dbReference type="ARBA" id="ARBA00022741"/>
    </source>
</evidence>
<dbReference type="InterPro" id="IPR027417">
    <property type="entry name" value="P-loop_NTPase"/>
</dbReference>
<evidence type="ECO:0000256" key="5">
    <source>
        <dbReference type="ARBA" id="ARBA00022723"/>
    </source>
</evidence>
<evidence type="ECO:0000256" key="11">
    <source>
        <dbReference type="RuleBase" id="RU364063"/>
    </source>
</evidence>
<dbReference type="InterPro" id="IPR022754">
    <property type="entry name" value="DNA_pol_III_gamma-3"/>
</dbReference>
<dbReference type="InterPro" id="IPR003593">
    <property type="entry name" value="AAA+_ATPase"/>
</dbReference>
<evidence type="ECO:0000256" key="9">
    <source>
        <dbReference type="ARBA" id="ARBA00022932"/>
    </source>
</evidence>
<dbReference type="AlphaFoldDB" id="A0A2Z4JT14"/>
<dbReference type="PANTHER" id="PTHR11669:SF0">
    <property type="entry name" value="PROTEIN STICHEL-LIKE 2"/>
    <property type="match status" value="1"/>
</dbReference>
<sequence length="537" mass="58210">MTALALARSWRPKTFSQLVGQDHVVKALTHALDQGRLHHAWLFTGTRGVGKTTIARIMAKALNCIGEDGQGKMTSTPCGKCSACTAIDQGRFVDYIEMDAASNRGVDEMAALLEKAAYAPSNARYKVYMIDEVHMLTNHAFNAMLKTLEEPPEHVKFILATTDPQKIPVTILSRCLQFNLKQMPVPLIVEHLEKVLAAEKVDYETNALRVIAKAGQGSMRDALSLTDQAIAYAAGKVTEESVRGMLGTLDDAYLIRILDALVSKDGATLLNISNEMGERSMSFSLALQDLSSLIQKIAAAQIVPESVLEDWPEATEVRRLAKIFTKEEAQLFYQISITSRPDLSLAPDEQTGFAMALLRMLAFRPAGSEPQAARSNTGANTAPARPAMPSNRSEPRAAAPASPKPPAASSERPDWHTLMRALPVKGLVQQLAFQTELQDWADSATGIKARIVTPTPSLASDASVARLTEVLTAHFGKPIKLTIEKGEVEGKSVAKIDAAIHQEKRQTAEQLIAADPFIQALEKEFGAKVVGGSVKPL</sequence>
<dbReference type="Proteomes" id="UP000248592">
    <property type="component" value="Chromosome"/>
</dbReference>
<dbReference type="CDD" id="cd18137">
    <property type="entry name" value="HLD_clamp_pol_III_gamma_tau"/>
    <property type="match status" value="1"/>
</dbReference>
<dbReference type="GO" id="GO:0006261">
    <property type="term" value="P:DNA-templated DNA replication"/>
    <property type="evidence" value="ECO:0007669"/>
    <property type="project" value="TreeGrafter"/>
</dbReference>
<comment type="catalytic activity">
    <reaction evidence="10 11">
        <text>DNA(n) + a 2'-deoxyribonucleoside 5'-triphosphate = DNA(n+1) + diphosphate</text>
        <dbReference type="Rhea" id="RHEA:22508"/>
        <dbReference type="Rhea" id="RHEA-COMP:17339"/>
        <dbReference type="Rhea" id="RHEA-COMP:17340"/>
        <dbReference type="ChEBI" id="CHEBI:33019"/>
        <dbReference type="ChEBI" id="CHEBI:61560"/>
        <dbReference type="ChEBI" id="CHEBI:173112"/>
        <dbReference type="EC" id="2.7.7.7"/>
    </reaction>
</comment>
<dbReference type="NCBIfam" id="TIGR02397">
    <property type="entry name" value="dnaX_nterm"/>
    <property type="match status" value="1"/>
</dbReference>
<keyword evidence="3 11" id="KW-0548">Nucleotidyltransferase</keyword>
<dbReference type="FunFam" id="1.10.8.60:FF:000013">
    <property type="entry name" value="DNA polymerase III subunit gamma/tau"/>
    <property type="match status" value="1"/>
</dbReference>
<dbReference type="Gene3D" id="1.20.272.10">
    <property type="match status" value="1"/>
</dbReference>
<dbReference type="FunFam" id="3.40.50.300:FF:000014">
    <property type="entry name" value="DNA polymerase III subunit gamma/tau"/>
    <property type="match status" value="1"/>
</dbReference>
<dbReference type="GO" id="GO:0003887">
    <property type="term" value="F:DNA-directed DNA polymerase activity"/>
    <property type="evidence" value="ECO:0007669"/>
    <property type="project" value="UniProtKB-KW"/>
</dbReference>
<evidence type="ECO:0000256" key="10">
    <source>
        <dbReference type="ARBA" id="ARBA00049244"/>
    </source>
</evidence>
<reference evidence="15" key="1">
    <citation type="submission" date="2018-06" db="EMBL/GenBank/DDBJ databases">
        <title>Description of a new Polynucleobacter species.</title>
        <authorList>
            <person name="Hahn M.W."/>
        </authorList>
    </citation>
    <scope>NUCLEOTIDE SEQUENCE [LARGE SCALE GENOMIC DNA]</scope>
    <source>
        <strain evidence="15">MG-25-Pas1-D2</strain>
    </source>
</reference>
<dbReference type="InterPro" id="IPR038249">
    <property type="entry name" value="PolIII_tau_V_sf"/>
</dbReference>
<comment type="similarity">
    <text evidence="1 11">Belongs to the DnaX/STICHEL family.</text>
</comment>
<dbReference type="PANTHER" id="PTHR11669">
    <property type="entry name" value="REPLICATION FACTOR C / DNA POLYMERASE III GAMMA-TAU SUBUNIT"/>
    <property type="match status" value="1"/>
</dbReference>
<dbReference type="Pfam" id="PF12169">
    <property type="entry name" value="DNA_pol3_gamma3"/>
    <property type="match status" value="1"/>
</dbReference>
<protein>
    <recommendedName>
        <fullName evidence="11">DNA polymerase III subunit gamma/tau</fullName>
        <ecNumber evidence="11">2.7.7.7</ecNumber>
    </recommendedName>
</protein>
<dbReference type="Pfam" id="PF22608">
    <property type="entry name" value="DNAX_ATPase_lid"/>
    <property type="match status" value="1"/>
</dbReference>
<keyword evidence="6 11" id="KW-0547">Nucleotide-binding</keyword>
<organism evidence="14 15">
    <name type="scientific">Polynucleobacter paneuropaeus</name>
    <dbReference type="NCBI Taxonomy" id="2527775"/>
    <lineage>
        <taxon>Bacteria</taxon>
        <taxon>Pseudomonadati</taxon>
        <taxon>Pseudomonadota</taxon>
        <taxon>Betaproteobacteria</taxon>
        <taxon>Burkholderiales</taxon>
        <taxon>Burkholderiaceae</taxon>
        <taxon>Polynucleobacter</taxon>
    </lineage>
</organism>
<feature type="region of interest" description="Disordered" evidence="12">
    <location>
        <begin position="368"/>
        <end position="412"/>
    </location>
</feature>
<evidence type="ECO:0000256" key="4">
    <source>
        <dbReference type="ARBA" id="ARBA00022705"/>
    </source>
</evidence>
<dbReference type="Gene3D" id="1.10.8.60">
    <property type="match status" value="1"/>
</dbReference>
<dbReference type="InterPro" id="IPR045085">
    <property type="entry name" value="HLD_clamp_pol_III_gamma_tau"/>
</dbReference>
<dbReference type="Gene3D" id="3.40.50.300">
    <property type="entry name" value="P-loop containing nucleotide triphosphate hydrolases"/>
    <property type="match status" value="1"/>
</dbReference>
<gene>
    <name evidence="11 14" type="primary">dnaX</name>
    <name evidence="14" type="ORF">Pas1_05670</name>
</gene>
<evidence type="ECO:0000259" key="13">
    <source>
        <dbReference type="SMART" id="SM00382"/>
    </source>
</evidence>
<dbReference type="GO" id="GO:0005524">
    <property type="term" value="F:ATP binding"/>
    <property type="evidence" value="ECO:0007669"/>
    <property type="project" value="UniProtKB-KW"/>
</dbReference>
<dbReference type="SUPFAM" id="SSF52540">
    <property type="entry name" value="P-loop containing nucleoside triphosphate hydrolases"/>
    <property type="match status" value="1"/>
</dbReference>
<feature type="compositionally biased region" description="Low complexity" evidence="12">
    <location>
        <begin position="389"/>
        <end position="401"/>
    </location>
</feature>